<dbReference type="EMBL" id="BAAAZU010000029">
    <property type="protein sequence ID" value="GAA3930973.1"/>
    <property type="molecule type" value="Genomic_DNA"/>
</dbReference>
<dbReference type="InterPro" id="IPR051916">
    <property type="entry name" value="GPI-anchor_lipid_remodeler"/>
</dbReference>
<dbReference type="GO" id="GO:0004519">
    <property type="term" value="F:endonuclease activity"/>
    <property type="evidence" value="ECO:0007669"/>
    <property type="project" value="UniProtKB-KW"/>
</dbReference>
<dbReference type="RefSeq" id="WP_344760403.1">
    <property type="nucleotide sequence ID" value="NZ_BAAAZU010000029.1"/>
</dbReference>
<dbReference type="PANTHER" id="PTHR14859:SF15">
    <property type="entry name" value="ENDONUCLEASE_EXONUCLEASE_PHOSPHATASE DOMAIN-CONTAINING PROTEIN"/>
    <property type="match status" value="1"/>
</dbReference>
<dbReference type="PANTHER" id="PTHR14859">
    <property type="entry name" value="CALCOFLUOR WHITE HYPERSENSITIVE PROTEIN PRECURSOR"/>
    <property type="match status" value="1"/>
</dbReference>
<keyword evidence="3" id="KW-0378">Hydrolase</keyword>
<dbReference type="InterPro" id="IPR036691">
    <property type="entry name" value="Endo/exonu/phosph_ase_sf"/>
</dbReference>
<dbReference type="Pfam" id="PF03372">
    <property type="entry name" value="Exo_endo_phos"/>
    <property type="match status" value="1"/>
</dbReference>
<dbReference type="PROSITE" id="PS51257">
    <property type="entry name" value="PROKAR_LIPOPROTEIN"/>
    <property type="match status" value="1"/>
</dbReference>
<keyword evidence="3" id="KW-0255">Endonuclease</keyword>
<dbReference type="Proteomes" id="UP001501727">
    <property type="component" value="Unassembled WGS sequence"/>
</dbReference>
<gene>
    <name evidence="3" type="ORF">GCM10022229_25660</name>
</gene>
<organism evidence="3 4">
    <name type="scientific">Luteimonas lutimaris</name>
    <dbReference type="NCBI Taxonomy" id="698645"/>
    <lineage>
        <taxon>Bacteria</taxon>
        <taxon>Pseudomonadati</taxon>
        <taxon>Pseudomonadota</taxon>
        <taxon>Gammaproteobacteria</taxon>
        <taxon>Lysobacterales</taxon>
        <taxon>Lysobacteraceae</taxon>
        <taxon>Luteimonas</taxon>
    </lineage>
</organism>
<evidence type="ECO:0000256" key="1">
    <source>
        <dbReference type="SAM" id="SignalP"/>
    </source>
</evidence>
<feature type="chain" id="PRO_5046139267" evidence="1">
    <location>
        <begin position="31"/>
        <end position="294"/>
    </location>
</feature>
<dbReference type="SUPFAM" id="SSF56219">
    <property type="entry name" value="DNase I-like"/>
    <property type="match status" value="1"/>
</dbReference>
<reference evidence="4" key="1">
    <citation type="journal article" date="2019" name="Int. J. Syst. Evol. Microbiol.">
        <title>The Global Catalogue of Microorganisms (GCM) 10K type strain sequencing project: providing services to taxonomists for standard genome sequencing and annotation.</title>
        <authorList>
            <consortium name="The Broad Institute Genomics Platform"/>
            <consortium name="The Broad Institute Genome Sequencing Center for Infectious Disease"/>
            <person name="Wu L."/>
            <person name="Ma J."/>
        </authorList>
    </citation>
    <scope>NUCLEOTIDE SEQUENCE [LARGE SCALE GENOMIC DNA]</scope>
    <source>
        <strain evidence="4">JCM 16916</strain>
    </source>
</reference>
<evidence type="ECO:0000313" key="3">
    <source>
        <dbReference type="EMBL" id="GAA3930973.1"/>
    </source>
</evidence>
<feature type="signal peptide" evidence="1">
    <location>
        <begin position="1"/>
        <end position="30"/>
    </location>
</feature>
<feature type="domain" description="Endonuclease/exonuclease/phosphatase" evidence="2">
    <location>
        <begin position="42"/>
        <end position="273"/>
    </location>
</feature>
<name>A0ABP7MV77_9GAMM</name>
<sequence length="294" mass="32310">MRSTLPVLLRVLAPAAVLALAACATAPATGAPDAETPDITLVTLNLWHDKGDWPRRERLIVDRLREIRPDVVTLQEVFQHDGLPNQAKTLADALGYDYVFASVDAPDAPRRFGNAILSRHPILAHDWKALEPLDDYRNIVHVRIAIDGREMNVYDTHLHWTEQGGAIRAEQVADALAYIDATAGGAPSVLAGDLNTSMDAPELQPLLQPFADAYAAMHPDMQPGDRAHATLDLAQYPPRHIDQVLLQRDAFVPLRADIILDRPDAGGTLASDHYGVRVEFRFAAPARPPPLRPR</sequence>
<accession>A0ABP7MV77</accession>
<keyword evidence="4" id="KW-1185">Reference proteome</keyword>
<dbReference type="InterPro" id="IPR005135">
    <property type="entry name" value="Endo/exonuclease/phosphatase"/>
</dbReference>
<keyword evidence="3" id="KW-0540">Nuclease</keyword>
<keyword evidence="1" id="KW-0732">Signal</keyword>
<evidence type="ECO:0000259" key="2">
    <source>
        <dbReference type="Pfam" id="PF03372"/>
    </source>
</evidence>
<protein>
    <submittedName>
        <fullName evidence="3">Endonuclease/exonuclease/phosphatase family protein</fullName>
    </submittedName>
</protein>
<dbReference type="Gene3D" id="3.60.10.10">
    <property type="entry name" value="Endonuclease/exonuclease/phosphatase"/>
    <property type="match status" value="1"/>
</dbReference>
<evidence type="ECO:0000313" key="4">
    <source>
        <dbReference type="Proteomes" id="UP001501727"/>
    </source>
</evidence>
<proteinExistence type="predicted"/>
<comment type="caution">
    <text evidence="3">The sequence shown here is derived from an EMBL/GenBank/DDBJ whole genome shotgun (WGS) entry which is preliminary data.</text>
</comment>